<keyword evidence="13" id="KW-1185">Reference proteome</keyword>
<feature type="region of interest" description="Disordered" evidence="10">
    <location>
        <begin position="529"/>
        <end position="660"/>
    </location>
</feature>
<protein>
    <recommendedName>
        <fullName evidence="3">Type VII secretion system accessory factor EsaA</fullName>
    </recommendedName>
</protein>
<comment type="similarity">
    <text evidence="2">Belongs to the EsaA family.</text>
</comment>
<feature type="transmembrane region" description="Helical" evidence="11">
    <location>
        <begin position="1056"/>
        <end position="1075"/>
    </location>
</feature>
<keyword evidence="4" id="KW-1003">Cell membrane</keyword>
<gene>
    <name evidence="12" type="ORF">BACCIP111899_03725</name>
</gene>
<dbReference type="InterPro" id="IPR051328">
    <property type="entry name" value="T7SS_ABC-Transporter"/>
</dbReference>
<feature type="transmembrane region" description="Helical" evidence="11">
    <location>
        <begin position="952"/>
        <end position="973"/>
    </location>
</feature>
<dbReference type="Proteomes" id="UP000789423">
    <property type="component" value="Unassembled WGS sequence"/>
</dbReference>
<dbReference type="EMBL" id="CAKJTI010000029">
    <property type="protein sequence ID" value="CAG9614492.1"/>
    <property type="molecule type" value="Genomic_DNA"/>
</dbReference>
<evidence type="ECO:0000256" key="10">
    <source>
        <dbReference type="SAM" id="MobiDB-lite"/>
    </source>
</evidence>
<evidence type="ECO:0000256" key="1">
    <source>
        <dbReference type="ARBA" id="ARBA00004651"/>
    </source>
</evidence>
<keyword evidence="8 11" id="KW-0472">Membrane</keyword>
<comment type="subunit">
    <text evidence="9">Homodimer. Interacts with EssB.</text>
</comment>
<dbReference type="InterPro" id="IPR023838">
    <property type="entry name" value="T7SS_EsaA"/>
</dbReference>
<evidence type="ECO:0000313" key="13">
    <source>
        <dbReference type="Proteomes" id="UP000789423"/>
    </source>
</evidence>
<proteinExistence type="inferred from homology"/>
<accession>A0ABN8A1U6</accession>
<evidence type="ECO:0000256" key="9">
    <source>
        <dbReference type="ARBA" id="ARBA00046722"/>
    </source>
</evidence>
<dbReference type="Gene3D" id="3.40.1710.10">
    <property type="entry name" value="abc type-2 transporter like domain"/>
    <property type="match status" value="1"/>
</dbReference>
<feature type="compositionally biased region" description="Polar residues" evidence="10">
    <location>
        <begin position="532"/>
        <end position="541"/>
    </location>
</feature>
<reference evidence="12 13" key="1">
    <citation type="submission" date="2021-10" db="EMBL/GenBank/DDBJ databases">
        <authorList>
            <person name="Criscuolo A."/>
        </authorList>
    </citation>
    <scope>NUCLEOTIDE SEQUENCE [LARGE SCALE GENOMIC DNA]</scope>
    <source>
        <strain evidence="13">CIP 111899</strain>
    </source>
</reference>
<feature type="compositionally biased region" description="Polar residues" evidence="10">
    <location>
        <begin position="549"/>
        <end position="583"/>
    </location>
</feature>
<feature type="transmembrane region" description="Helical" evidence="11">
    <location>
        <begin position="993"/>
        <end position="1017"/>
    </location>
</feature>
<keyword evidence="6 11" id="KW-1133">Transmembrane helix</keyword>
<evidence type="ECO:0000256" key="4">
    <source>
        <dbReference type="ARBA" id="ARBA00022475"/>
    </source>
</evidence>
<feature type="transmembrane region" description="Helical" evidence="11">
    <location>
        <begin position="1029"/>
        <end position="1049"/>
    </location>
</feature>
<evidence type="ECO:0000313" key="12">
    <source>
        <dbReference type="EMBL" id="CAG9614492.1"/>
    </source>
</evidence>
<feature type="transmembrane region" description="Helical" evidence="11">
    <location>
        <begin position="1113"/>
        <end position="1133"/>
    </location>
</feature>
<evidence type="ECO:0000256" key="7">
    <source>
        <dbReference type="ARBA" id="ARBA00023026"/>
    </source>
</evidence>
<dbReference type="PANTHER" id="PTHR43077:SF10">
    <property type="entry name" value="TRANSPORT PERMEASE PROTEIN"/>
    <property type="match status" value="1"/>
</dbReference>
<evidence type="ECO:0000256" key="3">
    <source>
        <dbReference type="ARBA" id="ARBA00020819"/>
    </source>
</evidence>
<evidence type="ECO:0000256" key="2">
    <source>
        <dbReference type="ARBA" id="ARBA00008338"/>
    </source>
</evidence>
<name>A0ABN8A1U6_9BACI</name>
<evidence type="ECO:0000256" key="11">
    <source>
        <dbReference type="SAM" id="Phobius"/>
    </source>
</evidence>
<keyword evidence="5 11" id="KW-0812">Transmembrane</keyword>
<keyword evidence="7" id="KW-0843">Virulence</keyword>
<comment type="subcellular location">
    <subcellularLocation>
        <location evidence="1">Cell membrane</location>
        <topology evidence="1">Multi-pass membrane protein</topology>
    </subcellularLocation>
</comment>
<feature type="compositionally biased region" description="Basic and acidic residues" evidence="10">
    <location>
        <begin position="586"/>
        <end position="628"/>
    </location>
</feature>
<evidence type="ECO:0000256" key="8">
    <source>
        <dbReference type="ARBA" id="ARBA00023136"/>
    </source>
</evidence>
<organism evidence="12 13">
    <name type="scientific">Bacillus rhizoplanae</name>
    <dbReference type="NCBI Taxonomy" id="2880966"/>
    <lineage>
        <taxon>Bacteria</taxon>
        <taxon>Bacillati</taxon>
        <taxon>Bacillota</taxon>
        <taxon>Bacilli</taxon>
        <taxon>Bacillales</taxon>
        <taxon>Bacillaceae</taxon>
        <taxon>Bacillus</taxon>
    </lineage>
</organism>
<evidence type="ECO:0000256" key="6">
    <source>
        <dbReference type="ARBA" id="ARBA00022989"/>
    </source>
</evidence>
<comment type="caution">
    <text evidence="12">The sequence shown here is derived from an EMBL/GenBank/DDBJ whole genome shotgun (WGS) entry which is preliminary data.</text>
</comment>
<dbReference type="NCBIfam" id="TIGR03929">
    <property type="entry name" value="T7_esaA_Nterm"/>
    <property type="match status" value="1"/>
</dbReference>
<feature type="compositionally biased region" description="Basic and acidic residues" evidence="10">
    <location>
        <begin position="648"/>
        <end position="660"/>
    </location>
</feature>
<dbReference type="PANTHER" id="PTHR43077">
    <property type="entry name" value="TRANSPORT PERMEASE YVFS-RELATED"/>
    <property type="match status" value="1"/>
</dbReference>
<sequence>MFIVLALVLATGTSYLALNHKVKKEDETSAKKMAVAVVNEDQGTTFEGQKINFGDQFIKNISKNDKQQWYVVSRGIAESGLKNNNYNMMIVIPNDFSQKAVAINSDSPEKVTISYKINATGNKDLKAEAENTAASILEEFNKHIVDVYFASIIGNLQGAQDNIQAITNKEQAQLNVYKTDVHSPLANYTQQFKTVQDYTGVSIDTFKGFQGVLNGFEQNIDGTSQSNLAFQNSFGNFQKTQGENSLAANNFSNQLNQFNSDLSTEDVLKRLETLELTNKAIADQFTLADKNANILSDSAAIKDYLTDVNGKIRSYDADLAEKLNSDIQAATREKLKKDISDEDQKAVYLNTLMQQPNDEIKKKIEQLINHLPSVSMEEIDQLSLPDETKRELKNVIQVTGKYNTENQFNPEGTGQTPLGNTIKTIKEGLATNGVIFNDVKKVPKMDAAQTFTLNLPSEFGLYSNSQSLLINGKDYTEEFLSKGTVTLPAREEGNLDVRVHVKLLDPNANIDVFTPVNWQWNLDHKYEKKTTTESGKPSNPNGKEEAGKTGNTSISAASQKVTKTEQTTDTNSNNLPKDSNNPNKGDGTKPADPNKGDGTKPADPNKGDGTKPADPNKGDGTKPADPNKGDGTTPSDPNKGDGTTPGDPNKDKTKLETIERTNDRISHQKAEYLYPDSTNVLISDSVKTVQAYEQLLSLYELYYGFDMKAEDLATKLEEGTLSDQAAPDSLYYILNKQDIVDVMATFIANEITAEITAETNDLKQKVDTYMQLVDNADQNSEHLAEVLKQTTEQAQVMNATLGEYLKNVAAWRENSLKLANEQKVVATNRDGEQTAVLGLDSEFKSLLTQSQALGDMSKGNLLAADNVYKTFDEINNQAKEIQDSGVTVVSKANTLLDDYSEKVADDKDFSKNFAKVLSNSRVGERQNEDLYQFLASPVQKQNDGTITAGDAFTPYLMVLVCFIVALFTSYAIAHQEKRRSQKDDFAEELSTMLSNVPITAITLGIAIAEGITIGIISGHLLEFDQTRNLMWIGSITMIMAALVLISTYLLRQVKMIGMFVLLTFFSMYLFLTNAVGMNIDKMSYFGKIRKFSPLQYLETFLNNFISGKNSEPAIFGFIIGLAIFGFIINLFVWHRRRGEGQELDDQITESIS</sequence>
<evidence type="ECO:0000256" key="5">
    <source>
        <dbReference type="ARBA" id="ARBA00022692"/>
    </source>
</evidence>